<feature type="region of interest" description="Disordered" evidence="1">
    <location>
        <begin position="25"/>
        <end position="47"/>
    </location>
</feature>
<organism evidence="2">
    <name type="scientific">Anguilla anguilla</name>
    <name type="common">European freshwater eel</name>
    <name type="synonym">Muraena anguilla</name>
    <dbReference type="NCBI Taxonomy" id="7936"/>
    <lineage>
        <taxon>Eukaryota</taxon>
        <taxon>Metazoa</taxon>
        <taxon>Chordata</taxon>
        <taxon>Craniata</taxon>
        <taxon>Vertebrata</taxon>
        <taxon>Euteleostomi</taxon>
        <taxon>Actinopterygii</taxon>
        <taxon>Neopterygii</taxon>
        <taxon>Teleostei</taxon>
        <taxon>Anguilliformes</taxon>
        <taxon>Anguillidae</taxon>
        <taxon>Anguilla</taxon>
    </lineage>
</organism>
<reference evidence="2" key="1">
    <citation type="submission" date="2014-11" db="EMBL/GenBank/DDBJ databases">
        <authorList>
            <person name="Amaro Gonzalez C."/>
        </authorList>
    </citation>
    <scope>NUCLEOTIDE SEQUENCE</scope>
</reference>
<name>A0A0E9WUB7_ANGAN</name>
<accession>A0A0E9WUB7</accession>
<proteinExistence type="predicted"/>
<reference evidence="2" key="2">
    <citation type="journal article" date="2015" name="Fish Shellfish Immunol.">
        <title>Early steps in the European eel (Anguilla anguilla)-Vibrio vulnificus interaction in the gills: Role of the RtxA13 toxin.</title>
        <authorList>
            <person name="Callol A."/>
            <person name="Pajuelo D."/>
            <person name="Ebbesson L."/>
            <person name="Teles M."/>
            <person name="MacKenzie S."/>
            <person name="Amaro C."/>
        </authorList>
    </citation>
    <scope>NUCLEOTIDE SEQUENCE</scope>
</reference>
<feature type="compositionally biased region" description="Polar residues" evidence="1">
    <location>
        <begin position="27"/>
        <end position="47"/>
    </location>
</feature>
<protein>
    <submittedName>
        <fullName evidence="2">Uncharacterized protein</fullName>
    </submittedName>
</protein>
<evidence type="ECO:0000313" key="2">
    <source>
        <dbReference type="EMBL" id="JAH93103.1"/>
    </source>
</evidence>
<dbReference type="AlphaFoldDB" id="A0A0E9WUB7"/>
<evidence type="ECO:0000256" key="1">
    <source>
        <dbReference type="SAM" id="MobiDB-lite"/>
    </source>
</evidence>
<dbReference type="EMBL" id="GBXM01015474">
    <property type="protein sequence ID" value="JAH93103.1"/>
    <property type="molecule type" value="Transcribed_RNA"/>
</dbReference>
<sequence>MYHHLRNTLSMSSISNTHLTRFGTGKLTVTANPNSNQTERCPSPVSM</sequence>